<name>L7JWQ6_TRAHO</name>
<dbReference type="Gene3D" id="3.40.50.720">
    <property type="entry name" value="NAD(P)-binding Rossmann-like Domain"/>
    <property type="match status" value="1"/>
</dbReference>
<keyword evidence="2" id="KW-1185">Reference proteome</keyword>
<dbReference type="InterPro" id="IPR035985">
    <property type="entry name" value="Ubiquitin-activating_enz"/>
</dbReference>
<evidence type="ECO:0000313" key="1">
    <source>
        <dbReference type="EMBL" id="ELQ75152.1"/>
    </source>
</evidence>
<dbReference type="InParanoid" id="L7JWQ6"/>
<dbReference type="VEuPathDB" id="MicrosporidiaDB:THOM_1882"/>
<dbReference type="OrthoDB" id="10252231at2759"/>
<accession>L7JWQ6</accession>
<dbReference type="AlphaFoldDB" id="L7JWQ6"/>
<dbReference type="Proteomes" id="UP000011185">
    <property type="component" value="Unassembled WGS sequence"/>
</dbReference>
<dbReference type="OMA" id="NCVETEH"/>
<gene>
    <name evidence="1" type="ORF">THOM_1882</name>
</gene>
<organism evidence="1 2">
    <name type="scientific">Trachipleistophora hominis</name>
    <name type="common">Microsporidian parasite</name>
    <dbReference type="NCBI Taxonomy" id="72359"/>
    <lineage>
        <taxon>Eukaryota</taxon>
        <taxon>Fungi</taxon>
        <taxon>Fungi incertae sedis</taxon>
        <taxon>Microsporidia</taxon>
        <taxon>Pleistophoridae</taxon>
        <taxon>Trachipleistophora</taxon>
    </lineage>
</organism>
<dbReference type="SUPFAM" id="SSF69572">
    <property type="entry name" value="Activating enzymes of the ubiquitin-like proteins"/>
    <property type="match status" value="1"/>
</dbReference>
<dbReference type="HOGENOM" id="CLU_081901_0_0_1"/>
<dbReference type="GO" id="GO:0008641">
    <property type="term" value="F:ubiquitin-like modifier activating enzyme activity"/>
    <property type="evidence" value="ECO:0007669"/>
    <property type="project" value="InterPro"/>
</dbReference>
<evidence type="ECO:0000313" key="2">
    <source>
        <dbReference type="Proteomes" id="UP000011185"/>
    </source>
</evidence>
<dbReference type="EMBL" id="JH993985">
    <property type="protein sequence ID" value="ELQ75152.1"/>
    <property type="molecule type" value="Genomic_DNA"/>
</dbReference>
<dbReference type="STRING" id="72359.L7JWQ6"/>
<sequence length="187" mass="21663">MECPDMSLHYEKKYDRQIRIFGFTTQEKLQNMCVTLYTSTFNYISAEIIKNLVLLGVTNLKINKRAEESVLRMIPGGLQAINDKLRLVVFDDIVDVIDYSKTEDNVADEHAESLDIIIAVDYFVQNERRNSFYVCSKCYMFSDNCDHNCVETEHSIENECLLGAILVQEIVKMVSNESCQKMYRLDV</sequence>
<proteinExistence type="predicted"/>
<protein>
    <submittedName>
        <fullName evidence="1">SMT3/SUMO-activating complex, AOS1/RAD31 component</fullName>
    </submittedName>
</protein>
<reference evidence="1 2" key="1">
    <citation type="journal article" date="2012" name="PLoS Pathog.">
        <title>The genome of the obligate intracellular parasite Trachipleistophora hominis: new insights into microsporidian genome dynamics and reductive evolution.</title>
        <authorList>
            <person name="Heinz E."/>
            <person name="Williams T.A."/>
            <person name="Nakjang S."/>
            <person name="Noel C.J."/>
            <person name="Swan D.C."/>
            <person name="Goldberg A.V."/>
            <person name="Harris S.R."/>
            <person name="Weinmaier T."/>
            <person name="Markert S."/>
            <person name="Becher D."/>
            <person name="Bernhardt J."/>
            <person name="Dagan T."/>
            <person name="Hacker C."/>
            <person name="Lucocq J.M."/>
            <person name="Schweder T."/>
            <person name="Rattei T."/>
            <person name="Hall N."/>
            <person name="Hirt R.P."/>
            <person name="Embley T.M."/>
        </authorList>
    </citation>
    <scope>NUCLEOTIDE SEQUENCE [LARGE SCALE GENOMIC DNA]</scope>
</reference>